<dbReference type="EMBL" id="OM869653">
    <property type="protein sequence ID" value="UPW41714.1"/>
    <property type="molecule type" value="Genomic_DNA"/>
</dbReference>
<dbReference type="Pfam" id="PF23343">
    <property type="entry name" value="REP_ORF2-G2P"/>
    <property type="match status" value="1"/>
</dbReference>
<evidence type="ECO:0000259" key="1">
    <source>
        <dbReference type="Pfam" id="PF23343"/>
    </source>
</evidence>
<feature type="domain" description="Replication-associated protein ORF2/G2P" evidence="1">
    <location>
        <begin position="173"/>
        <end position="264"/>
    </location>
</feature>
<name>A0A976R7B8_9VIRU</name>
<dbReference type="InterPro" id="IPR056906">
    <property type="entry name" value="ORF2/G2P_dom"/>
</dbReference>
<organism evidence="2">
    <name type="scientific">Peromfec virus RodF8_12</name>
    <dbReference type="NCBI Taxonomy" id="2929358"/>
    <lineage>
        <taxon>Viruses</taxon>
        <taxon>Monodnaviria</taxon>
        <taxon>Sangervirae</taxon>
        <taxon>Phixviricota</taxon>
        <taxon>Malgrandaviricetes</taxon>
        <taxon>Petitvirales</taxon>
        <taxon>Microviridae</taxon>
    </lineage>
</organism>
<sequence>MCFQPYKTKDSRGYTVQYDCGRCSACRQSLANSRANKIRHHYVDGYTPWFITLTYRNEFIPYVLKSELKEFARYTQTYRSDHICNTHPFDLVTTDYDNLPSDDYSFRIYRDTHFVRRIGNSFPIKKTVILQEFSDPLKYDFSPSQVDELTTLRRKNYDGSFIYLPDKVSVVYPPDVQNFIKRLRVRIQREYQDNRPISYYYAPEYGPDTHRFHVHFIIWFPSDYSKTKVCGLLRKTWPFCNSSFIKEHTEPARSAADYVASYVNCDSTTPQLLRTYFPLRSSHSLHFGFGKGEYTLSKIVEEFETSGRVTYPAIINRNGFYVEADLLFPKYVNRFFFPLPKGHGRLATYALFKCLTSPEEHIKITSNFPIKYTKDLEPVFPTSLIDRYGLPVCMTVKELNYFINSLFRCHSLFYDLGYNKFDAADFIIRYYTARSSYLYKQSQSHSETENLEYFYNLIDVYERKLSAPTVEDILQFSHTPTSILSYCHVIERNSDLNVKFYQKIKHRKLNST</sequence>
<evidence type="ECO:0000313" key="2">
    <source>
        <dbReference type="EMBL" id="UPW41714.1"/>
    </source>
</evidence>
<reference evidence="2" key="1">
    <citation type="submission" date="2022-02" db="EMBL/GenBank/DDBJ databases">
        <title>Towards deciphering the DNA virus diversity associated with rodent species in the families Cricetidae and Heteromyidae.</title>
        <authorList>
            <person name="Lund M."/>
            <person name="Larsen B.B."/>
            <person name="Gryseels S."/>
            <person name="Kraberger S."/>
            <person name="Rowsey D.M."/>
            <person name="Steger L."/>
            <person name="Yule K.M."/>
            <person name="Upham N.S."/>
            <person name="Worobey M."/>
            <person name="Van Doorslaer K."/>
            <person name="Varsani A."/>
        </authorList>
    </citation>
    <scope>NUCLEOTIDE SEQUENCE</scope>
    <source>
        <strain evidence="2">NeonRodF8_12</strain>
    </source>
</reference>
<accession>A0A976R7B8</accession>
<proteinExistence type="predicted"/>
<protein>
    <submittedName>
        <fullName evidence="2">Replication initiator protein</fullName>
    </submittedName>
</protein>